<gene>
    <name evidence="8" type="ORF">POVCU1_040210</name>
    <name evidence="7" type="ORF">POVCU2_0043540</name>
</gene>
<keyword evidence="3" id="KW-0963">Cytoplasm</keyword>
<dbReference type="InterPro" id="IPR006773">
    <property type="entry name" value="Rpn13/ADRM1"/>
</dbReference>
<evidence type="ECO:0000313" key="9">
    <source>
        <dbReference type="Proteomes" id="UP000078546"/>
    </source>
</evidence>
<dbReference type="GO" id="GO:0005634">
    <property type="term" value="C:nucleus"/>
    <property type="evidence" value="ECO:0007669"/>
    <property type="project" value="UniProtKB-SubCell"/>
</dbReference>
<dbReference type="PANTHER" id="PTHR12225">
    <property type="entry name" value="ADHESION REGULATING MOLECULE 1 110 KDA CELL MEMBRANE GLYCOPROTEIN"/>
    <property type="match status" value="1"/>
</dbReference>
<dbReference type="GO" id="GO:0005737">
    <property type="term" value="C:cytoplasm"/>
    <property type="evidence" value="ECO:0007669"/>
    <property type="project" value="UniProtKB-SubCell"/>
</dbReference>
<dbReference type="GO" id="GO:0008541">
    <property type="term" value="C:proteasome regulatory particle, lid subcomplex"/>
    <property type="evidence" value="ECO:0007669"/>
    <property type="project" value="TreeGrafter"/>
</dbReference>
<feature type="domain" description="Pru" evidence="6">
    <location>
        <begin position="2"/>
        <end position="114"/>
    </location>
</feature>
<dbReference type="Pfam" id="PF04683">
    <property type="entry name" value="Rpn13_ADRM1_Pru"/>
    <property type="match status" value="1"/>
</dbReference>
<reference evidence="9 10" key="2">
    <citation type="submission" date="2016-05" db="EMBL/GenBank/DDBJ databases">
        <authorList>
            <person name="Naeem Raeece"/>
        </authorList>
    </citation>
    <scope>NUCLEOTIDE SEQUENCE [LARGE SCALE GENOMIC DNA]</scope>
</reference>
<evidence type="ECO:0000256" key="1">
    <source>
        <dbReference type="ARBA" id="ARBA00004123"/>
    </source>
</evidence>
<evidence type="ECO:0000313" key="8">
    <source>
        <dbReference type="EMBL" id="SBS97698.1"/>
    </source>
</evidence>
<dbReference type="GO" id="GO:0061133">
    <property type="term" value="F:endopeptidase activator activity"/>
    <property type="evidence" value="ECO:0007669"/>
    <property type="project" value="TreeGrafter"/>
</dbReference>
<evidence type="ECO:0000259" key="6">
    <source>
        <dbReference type="PROSITE" id="PS51917"/>
    </source>
</evidence>
<proteinExistence type="predicted"/>
<dbReference type="AlphaFoldDB" id="A0A1A8W3V1"/>
<keyword evidence="5" id="KW-0539">Nucleus</keyword>
<dbReference type="GO" id="GO:0070628">
    <property type="term" value="F:proteasome binding"/>
    <property type="evidence" value="ECO:0007669"/>
    <property type="project" value="TreeGrafter"/>
</dbReference>
<sequence>MDSAKIHLEINAGKCIYDGNTVKPDKRKGKLVLYKICDNLYNFQWINRENNKVEDNLILTKSISLEKVDQCKTGRVYLLRNKLRGEVSFYWMQDYDDSKDEVILKIFFINITEMYVLKMEKRVFLQVFVKKFNSIIANDLAKDMGNKRRYSASDYTSGLSDLLFSQSRNMLNADSKKGVSFKDLFVSEYISKLLEIPEAYDELKKHMPEGYQSKYDILDLINSRALNPNLKSLDMSMQSHLNFILISLNLPPQEGHINDPMEYIIESLEKKHKKEENN</sequence>
<evidence type="ECO:0000256" key="4">
    <source>
        <dbReference type="ARBA" id="ARBA00022942"/>
    </source>
</evidence>
<reference evidence="7" key="1">
    <citation type="submission" date="2016-05" db="EMBL/GenBank/DDBJ databases">
        <authorList>
            <person name="Lavstsen T."/>
            <person name="Jespersen J.S."/>
        </authorList>
    </citation>
    <scope>NUCLEOTIDE SEQUENCE [LARGE SCALE GENOMIC DNA]</scope>
</reference>
<protein>
    <submittedName>
        <fullName evidence="7">26S proteasome regulatory subunit RPN13, putative (RPN13)</fullName>
    </submittedName>
</protein>
<comment type="subcellular location">
    <subcellularLocation>
        <location evidence="2">Cytoplasm</location>
    </subcellularLocation>
    <subcellularLocation>
        <location evidence="1">Nucleus</location>
    </subcellularLocation>
</comment>
<dbReference type="PROSITE" id="PS51917">
    <property type="entry name" value="PRU"/>
    <property type="match status" value="1"/>
</dbReference>
<evidence type="ECO:0000256" key="5">
    <source>
        <dbReference type="ARBA" id="ARBA00023242"/>
    </source>
</evidence>
<dbReference type="Proteomes" id="UP000078546">
    <property type="component" value="Unassembled WGS sequence"/>
</dbReference>
<dbReference type="Gene3D" id="2.30.29.70">
    <property type="entry name" value="Proteasomal ubiquitin receptor Rpn13/ADRM1"/>
    <property type="match status" value="1"/>
</dbReference>
<keyword evidence="4 7" id="KW-0647">Proteasome</keyword>
<dbReference type="EMBL" id="FLQU01000583">
    <property type="protein sequence ID" value="SBS87599.1"/>
    <property type="molecule type" value="Genomic_DNA"/>
</dbReference>
<dbReference type="EMBL" id="FLQV01000742">
    <property type="protein sequence ID" value="SBS97698.1"/>
    <property type="molecule type" value="Genomic_DNA"/>
</dbReference>
<dbReference type="Proteomes" id="UP000078560">
    <property type="component" value="Unassembled WGS sequence"/>
</dbReference>
<evidence type="ECO:0000256" key="2">
    <source>
        <dbReference type="ARBA" id="ARBA00004496"/>
    </source>
</evidence>
<dbReference type="InterPro" id="IPR038633">
    <property type="entry name" value="Rpn13/ADRM1_Pru_sf"/>
</dbReference>
<name>A0A1A8W3V1_PLAOA</name>
<organism evidence="7 10">
    <name type="scientific">Plasmodium ovale curtisi</name>
    <dbReference type="NCBI Taxonomy" id="864141"/>
    <lineage>
        <taxon>Eukaryota</taxon>
        <taxon>Sar</taxon>
        <taxon>Alveolata</taxon>
        <taxon>Apicomplexa</taxon>
        <taxon>Aconoidasida</taxon>
        <taxon>Haemosporida</taxon>
        <taxon>Plasmodiidae</taxon>
        <taxon>Plasmodium</taxon>
        <taxon>Plasmodium (Plasmodium)</taxon>
    </lineage>
</organism>
<dbReference type="Gene3D" id="1.10.2020.20">
    <property type="match status" value="1"/>
</dbReference>
<dbReference type="InterPro" id="IPR044868">
    <property type="entry name" value="Rpn13/ADRM1_Pru"/>
</dbReference>
<evidence type="ECO:0000313" key="10">
    <source>
        <dbReference type="Proteomes" id="UP000078560"/>
    </source>
</evidence>
<evidence type="ECO:0000313" key="7">
    <source>
        <dbReference type="EMBL" id="SBS87599.1"/>
    </source>
</evidence>
<dbReference type="InterPro" id="IPR038108">
    <property type="entry name" value="RPN13_DEUBAD_sf"/>
</dbReference>
<evidence type="ECO:0000256" key="3">
    <source>
        <dbReference type="ARBA" id="ARBA00022490"/>
    </source>
</evidence>
<accession>A0A1A8W3V1</accession>
<dbReference type="PANTHER" id="PTHR12225:SF0">
    <property type="entry name" value="PROTEASOMAL UBIQUITIN RECEPTOR ADRM1"/>
    <property type="match status" value="1"/>
</dbReference>